<dbReference type="AlphaFoldDB" id="A0A6C0LN62"/>
<proteinExistence type="predicted"/>
<evidence type="ECO:0000313" key="1">
    <source>
        <dbReference type="EMBL" id="QHU31435.1"/>
    </source>
</evidence>
<dbReference type="EMBL" id="MN740526">
    <property type="protein sequence ID" value="QHU31435.1"/>
    <property type="molecule type" value="Genomic_DNA"/>
</dbReference>
<name>A0A6C0LN62_9ZZZZ</name>
<protein>
    <submittedName>
        <fullName evidence="1">Uncharacterized protein</fullName>
    </submittedName>
</protein>
<sequence>MAEINFSLLSEVIFTNDKAFKDIDTPTAKMLKCVSKNASLNKNIQMKIDVCKARYYFNKITDIINSVILNKEFFKRQHIGIPKINLTDFITEFDKENEVVKDGFRELIVIQYKLSLHYYTKARDYEMDDYLEDCVQYKKVLQTLGYYDYYKNYVVSKPHFIMSPENLYEYIL</sequence>
<accession>A0A6C0LN62</accession>
<reference evidence="1" key="1">
    <citation type="journal article" date="2020" name="Nature">
        <title>Giant virus diversity and host interactions through global metagenomics.</title>
        <authorList>
            <person name="Schulz F."/>
            <person name="Roux S."/>
            <person name="Paez-Espino D."/>
            <person name="Jungbluth S."/>
            <person name="Walsh D.A."/>
            <person name="Denef V.J."/>
            <person name="McMahon K.D."/>
            <person name="Konstantinidis K.T."/>
            <person name="Eloe-Fadrosh E.A."/>
            <person name="Kyrpides N.C."/>
            <person name="Woyke T."/>
        </authorList>
    </citation>
    <scope>NUCLEOTIDE SEQUENCE</scope>
    <source>
        <strain evidence="1">GVMAG-M-3300027963-21</strain>
    </source>
</reference>
<organism evidence="1">
    <name type="scientific">viral metagenome</name>
    <dbReference type="NCBI Taxonomy" id="1070528"/>
    <lineage>
        <taxon>unclassified sequences</taxon>
        <taxon>metagenomes</taxon>
        <taxon>organismal metagenomes</taxon>
    </lineage>
</organism>